<dbReference type="InterPro" id="IPR027640">
    <property type="entry name" value="Kinesin-like_fam"/>
</dbReference>
<evidence type="ECO:0000256" key="4">
    <source>
        <dbReference type="ARBA" id="ARBA00022840"/>
    </source>
</evidence>
<dbReference type="GO" id="GO:0005875">
    <property type="term" value="C:microtubule associated complex"/>
    <property type="evidence" value="ECO:0007669"/>
    <property type="project" value="TreeGrafter"/>
</dbReference>
<evidence type="ECO:0000256" key="7">
    <source>
        <dbReference type="SAM" id="Coils"/>
    </source>
</evidence>
<dbReference type="PANTHER" id="PTHR47969">
    <property type="entry name" value="CHROMOSOME-ASSOCIATED KINESIN KIF4A-RELATED"/>
    <property type="match status" value="1"/>
</dbReference>
<dbReference type="Proteomes" id="UP001178507">
    <property type="component" value="Unassembled WGS sequence"/>
</dbReference>
<keyword evidence="4 6" id="KW-0067">ATP-binding</keyword>
<dbReference type="InterPro" id="IPR027417">
    <property type="entry name" value="P-loop_NTPase"/>
</dbReference>
<name>A0AA36JQV2_9DINO</name>
<protein>
    <recommendedName>
        <fullName evidence="9">Kinesin motor domain-containing protein</fullName>
    </recommendedName>
</protein>
<accession>A0AA36JQV2</accession>
<gene>
    <name evidence="10" type="ORF">EVOR1521_LOCUS30595</name>
</gene>
<feature type="coiled-coil region" evidence="7">
    <location>
        <begin position="380"/>
        <end position="666"/>
    </location>
</feature>
<keyword evidence="5 7" id="KW-0175">Coiled coil</keyword>
<keyword evidence="2" id="KW-0963">Cytoplasm</keyword>
<dbReference type="InterPro" id="IPR036961">
    <property type="entry name" value="Kinesin_motor_dom_sf"/>
</dbReference>
<dbReference type="SMART" id="SM00129">
    <property type="entry name" value="KISc"/>
    <property type="match status" value="1"/>
</dbReference>
<dbReference type="GO" id="GO:0005737">
    <property type="term" value="C:cytoplasm"/>
    <property type="evidence" value="ECO:0007669"/>
    <property type="project" value="UniProtKB-SubCell"/>
</dbReference>
<evidence type="ECO:0000256" key="5">
    <source>
        <dbReference type="ARBA" id="ARBA00023054"/>
    </source>
</evidence>
<dbReference type="GO" id="GO:0007018">
    <property type="term" value="P:microtubule-based movement"/>
    <property type="evidence" value="ECO:0007669"/>
    <property type="project" value="InterPro"/>
</dbReference>
<proteinExistence type="inferred from homology"/>
<dbReference type="Pfam" id="PF00225">
    <property type="entry name" value="Kinesin"/>
    <property type="match status" value="1"/>
</dbReference>
<organism evidence="10 11">
    <name type="scientific">Effrenium voratum</name>
    <dbReference type="NCBI Taxonomy" id="2562239"/>
    <lineage>
        <taxon>Eukaryota</taxon>
        <taxon>Sar</taxon>
        <taxon>Alveolata</taxon>
        <taxon>Dinophyceae</taxon>
        <taxon>Suessiales</taxon>
        <taxon>Symbiodiniaceae</taxon>
        <taxon>Effrenium</taxon>
    </lineage>
</organism>
<keyword evidence="3 6" id="KW-0547">Nucleotide-binding</keyword>
<dbReference type="GO" id="GO:0008017">
    <property type="term" value="F:microtubule binding"/>
    <property type="evidence" value="ECO:0007669"/>
    <property type="project" value="InterPro"/>
</dbReference>
<evidence type="ECO:0000313" key="10">
    <source>
        <dbReference type="EMBL" id="CAJ1409516.1"/>
    </source>
</evidence>
<dbReference type="Gene3D" id="3.40.850.10">
    <property type="entry name" value="Kinesin motor domain"/>
    <property type="match status" value="1"/>
</dbReference>
<comment type="subcellular location">
    <subcellularLocation>
        <location evidence="1">Cytoplasm</location>
    </subcellularLocation>
</comment>
<feature type="compositionally biased region" description="Basic and acidic residues" evidence="8">
    <location>
        <begin position="1"/>
        <end position="10"/>
    </location>
</feature>
<feature type="region of interest" description="Disordered" evidence="8">
    <location>
        <begin position="1"/>
        <end position="26"/>
    </location>
</feature>
<comment type="caution">
    <text evidence="10">The sequence shown here is derived from an EMBL/GenBank/DDBJ whole genome shotgun (WGS) entry which is preliminary data.</text>
</comment>
<evidence type="ECO:0000313" key="11">
    <source>
        <dbReference type="Proteomes" id="UP001178507"/>
    </source>
</evidence>
<dbReference type="PANTHER" id="PTHR47969:SF15">
    <property type="entry name" value="CHROMOSOME-ASSOCIATED KINESIN KIF4A-RELATED"/>
    <property type="match status" value="1"/>
</dbReference>
<evidence type="ECO:0000256" key="2">
    <source>
        <dbReference type="ARBA" id="ARBA00022490"/>
    </source>
</evidence>
<dbReference type="EMBL" id="CAUJNA010003772">
    <property type="protein sequence ID" value="CAJ1409516.1"/>
    <property type="molecule type" value="Genomic_DNA"/>
</dbReference>
<dbReference type="PROSITE" id="PS50067">
    <property type="entry name" value="KINESIN_MOTOR_2"/>
    <property type="match status" value="1"/>
</dbReference>
<reference evidence="10" key="1">
    <citation type="submission" date="2023-08" db="EMBL/GenBank/DDBJ databases">
        <authorList>
            <person name="Chen Y."/>
            <person name="Shah S."/>
            <person name="Dougan E. K."/>
            <person name="Thang M."/>
            <person name="Chan C."/>
        </authorList>
    </citation>
    <scope>NUCLEOTIDE SEQUENCE</scope>
</reference>
<dbReference type="SUPFAM" id="SSF52540">
    <property type="entry name" value="P-loop containing nucleoside triphosphate hydrolases"/>
    <property type="match status" value="1"/>
</dbReference>
<evidence type="ECO:0000256" key="1">
    <source>
        <dbReference type="ARBA" id="ARBA00004496"/>
    </source>
</evidence>
<comment type="similarity">
    <text evidence="6">Belongs to the TRAFAC class myosin-kinesin ATPase superfamily. Kinesin family.</text>
</comment>
<dbReference type="GO" id="GO:0005524">
    <property type="term" value="F:ATP binding"/>
    <property type="evidence" value="ECO:0007669"/>
    <property type="project" value="UniProtKB-UniRule"/>
</dbReference>
<evidence type="ECO:0000256" key="3">
    <source>
        <dbReference type="ARBA" id="ARBA00022741"/>
    </source>
</evidence>
<feature type="domain" description="Kinesin motor" evidence="9">
    <location>
        <begin position="29"/>
        <end position="349"/>
    </location>
</feature>
<evidence type="ECO:0000259" key="9">
    <source>
        <dbReference type="PROSITE" id="PS50067"/>
    </source>
</evidence>
<dbReference type="GO" id="GO:0007052">
    <property type="term" value="P:mitotic spindle organization"/>
    <property type="evidence" value="ECO:0007669"/>
    <property type="project" value="TreeGrafter"/>
</dbReference>
<sequence length="719" mass="79532">MVIEGAKENMECTSPDQPPTPSRHGKSLAVHVAVRCRPPRATSLTAQICAEAAGDKTALKIGPPEGSGRSFRCNTYLSPAASLAELGELAAPLVQHTMEGGFGSILCHGITGSGKTYCMSGTEDTASPSLGLVHGVGQRIFEHIRDQAAAGKVYLVEASYAQIYSQDGTSEKIMDLLADADDLEVQPDPQNPQSFMCAGLQRVPIRSLDDMQQLVTQGQRRLAASGVEAGRSHCVLTLTVESLLESAQQTELAKGKLMLADLAGSEAPAAESSEVARRQALSINRTLASLSLAVNSAEALVKGSSLTQLLRDCLGGSARTLLIATIGPEMEDLEETVKTLTYAQQMLTSLTVRASGAGMNRIDQDQSSLVQMKDRHNECIRMLREKVSDSREEEQEERRRLQQEMSEINQRLLTKDSAEKTLEELKQQQFSKMNEMRTEISQAMSEQMDQLRKQSQLELDQLRASVEKSQKEQETAKREAEAHEAAVAKLQVMLQEAQQGKAAAEQEAAALKVSLATAEERAKGLQVRQEELRKERADFDEERKLLRQQGEQQWQRLAALEAELSKFRSEAEAQRKEIERLNVAQGEEGNILRSEREAWRARERELQAEVSDFQKKSEIQALKVSRDHNEAMSKLKTQVERLEVEASARAEQLLEAQKNVASLEAERVLALHREDAIRQSSAAEIRKWQEELEVSRQGEQELMQMLSAVQDGIIASANR</sequence>
<evidence type="ECO:0000256" key="6">
    <source>
        <dbReference type="PROSITE-ProRule" id="PRU00283"/>
    </source>
</evidence>
<dbReference type="GO" id="GO:0051231">
    <property type="term" value="P:spindle elongation"/>
    <property type="evidence" value="ECO:0007669"/>
    <property type="project" value="TreeGrafter"/>
</dbReference>
<feature type="binding site" evidence="6">
    <location>
        <begin position="109"/>
        <end position="116"/>
    </location>
    <ligand>
        <name>ATP</name>
        <dbReference type="ChEBI" id="CHEBI:30616"/>
    </ligand>
</feature>
<keyword evidence="11" id="KW-1185">Reference proteome</keyword>
<dbReference type="GO" id="GO:0003777">
    <property type="term" value="F:microtubule motor activity"/>
    <property type="evidence" value="ECO:0007669"/>
    <property type="project" value="InterPro"/>
</dbReference>
<dbReference type="InterPro" id="IPR001752">
    <property type="entry name" value="Kinesin_motor_dom"/>
</dbReference>
<dbReference type="PRINTS" id="PR00380">
    <property type="entry name" value="KINESINHEAVY"/>
</dbReference>
<evidence type="ECO:0000256" key="8">
    <source>
        <dbReference type="SAM" id="MobiDB-lite"/>
    </source>
</evidence>
<keyword evidence="6" id="KW-0505">Motor protein</keyword>
<dbReference type="AlphaFoldDB" id="A0AA36JQV2"/>